<dbReference type="Proteomes" id="UP000008065">
    <property type="component" value="Unassembled WGS sequence"/>
</dbReference>
<accession>F8N3X4</accession>
<dbReference type="EMBL" id="GL891382">
    <property type="protein sequence ID" value="EGO52621.1"/>
    <property type="molecule type" value="Genomic_DNA"/>
</dbReference>
<keyword evidence="3" id="KW-1185">Reference proteome</keyword>
<protein>
    <submittedName>
        <fullName evidence="2">Uncharacterized protein</fullName>
    </submittedName>
</protein>
<evidence type="ECO:0000313" key="3">
    <source>
        <dbReference type="Proteomes" id="UP000008065"/>
    </source>
</evidence>
<dbReference type="GeneID" id="20831380"/>
<dbReference type="AlphaFoldDB" id="F8N3X4"/>
<name>F8N3X4_NEUT8</name>
<gene>
    <name evidence="2" type="ORF">NEUTE1DRAFT_91142</name>
</gene>
<dbReference type="VEuPathDB" id="FungiDB:NEUTE1DRAFT_91142"/>
<dbReference type="OrthoDB" id="5144659at2759"/>
<dbReference type="RefSeq" id="XP_009856262.1">
    <property type="nucleotide sequence ID" value="XM_009857960.1"/>
</dbReference>
<dbReference type="HOGENOM" id="CLU_2638650_0_0_1"/>
<evidence type="ECO:0000313" key="2">
    <source>
        <dbReference type="EMBL" id="EGO52621.1"/>
    </source>
</evidence>
<organism evidence="2 3">
    <name type="scientific">Neurospora tetrasperma (strain FGSC 2508 / ATCC MYA-4615 / P0657)</name>
    <dbReference type="NCBI Taxonomy" id="510951"/>
    <lineage>
        <taxon>Eukaryota</taxon>
        <taxon>Fungi</taxon>
        <taxon>Dikarya</taxon>
        <taxon>Ascomycota</taxon>
        <taxon>Pezizomycotina</taxon>
        <taxon>Sordariomycetes</taxon>
        <taxon>Sordariomycetidae</taxon>
        <taxon>Sordariales</taxon>
        <taxon>Sordariaceae</taxon>
        <taxon>Neurospora</taxon>
    </lineage>
</organism>
<reference evidence="3" key="1">
    <citation type="journal article" date="2011" name="Genetics">
        <title>Massive changes in genome architecture accompany the transition to self-fertility in the filamentous fungus Neurospora tetrasperma.</title>
        <authorList>
            <person name="Ellison C.E."/>
            <person name="Stajich J.E."/>
            <person name="Jacobson D.J."/>
            <person name="Natvig D.O."/>
            <person name="Lapidus A."/>
            <person name="Foster B."/>
            <person name="Aerts A."/>
            <person name="Riley R."/>
            <person name="Lindquist E.A."/>
            <person name="Grigoriev I.V."/>
            <person name="Taylor J.W."/>
        </authorList>
    </citation>
    <scope>NUCLEOTIDE SEQUENCE [LARGE SCALE GENOMIC DNA]</scope>
    <source>
        <strain evidence="3">FGSC 2508 / P0657</strain>
    </source>
</reference>
<keyword evidence="1" id="KW-0732">Signal</keyword>
<evidence type="ECO:0000256" key="1">
    <source>
        <dbReference type="SAM" id="SignalP"/>
    </source>
</evidence>
<sequence>MKPATLAAALLSLCASLVSAGVVITPIKPEQVVPKNAGDCFFGVTTPLGCGYAYGRKMGCPLEADVDDNKEDVDRRQDRWVMGLVCMQS</sequence>
<dbReference type="KEGG" id="nte:NEUTE1DRAFT91142"/>
<feature type="chain" id="PRO_5003375577" evidence="1">
    <location>
        <begin position="21"/>
        <end position="89"/>
    </location>
</feature>
<proteinExistence type="predicted"/>
<feature type="signal peptide" evidence="1">
    <location>
        <begin position="1"/>
        <end position="20"/>
    </location>
</feature>